<sequence length="48" mass="4769">MNTAADTSVLLARGSRKEKGEGSLRAVDGVDLDIGPGDAVGALAGLED</sequence>
<feature type="region of interest" description="Disordered" evidence="1">
    <location>
        <begin position="1"/>
        <end position="23"/>
    </location>
</feature>
<comment type="caution">
    <text evidence="2">The sequence shown here is derived from an EMBL/GenBank/DDBJ whole genome shotgun (WGS) entry which is preliminary data.</text>
</comment>
<dbReference type="AlphaFoldDB" id="A0A8J3UKJ8"/>
<evidence type="ECO:0000256" key="1">
    <source>
        <dbReference type="SAM" id="MobiDB-lite"/>
    </source>
</evidence>
<protein>
    <submittedName>
        <fullName evidence="2">Uncharacterized protein</fullName>
    </submittedName>
</protein>
<organism evidence="2 3">
    <name type="scientific">Planotetraspora silvatica</name>
    <dbReference type="NCBI Taxonomy" id="234614"/>
    <lineage>
        <taxon>Bacteria</taxon>
        <taxon>Bacillati</taxon>
        <taxon>Actinomycetota</taxon>
        <taxon>Actinomycetes</taxon>
        <taxon>Streptosporangiales</taxon>
        <taxon>Streptosporangiaceae</taxon>
        <taxon>Planotetraspora</taxon>
    </lineage>
</organism>
<gene>
    <name evidence="2" type="ORF">Psi02_13800</name>
</gene>
<name>A0A8J3UKJ8_9ACTN</name>
<evidence type="ECO:0000313" key="3">
    <source>
        <dbReference type="Proteomes" id="UP000644610"/>
    </source>
</evidence>
<keyword evidence="3" id="KW-1185">Reference proteome</keyword>
<dbReference type="Proteomes" id="UP000644610">
    <property type="component" value="Unassembled WGS sequence"/>
</dbReference>
<accession>A0A8J3UKJ8</accession>
<dbReference type="EMBL" id="BOOQ01000007">
    <property type="protein sequence ID" value="GII44956.1"/>
    <property type="molecule type" value="Genomic_DNA"/>
</dbReference>
<reference evidence="2" key="1">
    <citation type="submission" date="2021-01" db="EMBL/GenBank/DDBJ databases">
        <title>Whole genome shotgun sequence of Planotetraspora silvatica NBRC 100141.</title>
        <authorList>
            <person name="Komaki H."/>
            <person name="Tamura T."/>
        </authorList>
    </citation>
    <scope>NUCLEOTIDE SEQUENCE</scope>
    <source>
        <strain evidence="2">NBRC 100141</strain>
    </source>
</reference>
<proteinExistence type="predicted"/>
<dbReference type="RefSeq" id="WP_203972593.1">
    <property type="nucleotide sequence ID" value="NZ_BAAAKY010000028.1"/>
</dbReference>
<evidence type="ECO:0000313" key="2">
    <source>
        <dbReference type="EMBL" id="GII44956.1"/>
    </source>
</evidence>